<dbReference type="RefSeq" id="WP_162049701.1">
    <property type="nucleotide sequence ID" value="NZ_AP022345.1"/>
</dbReference>
<dbReference type="AlphaFoldDB" id="A0A7R6QY55"/>
<dbReference type="InterPro" id="IPR029057">
    <property type="entry name" value="PRTase-like"/>
</dbReference>
<sequence>MQHDPHLAECLYDRTAIDALMDQQATRLNARYAQSRPLVLCVMTGALVYAGHLLPRLNFSLDLDYVHASRYGDARTGGQLEWMARPRHAVMDREVLLLDDILDEGVTLHEIAQWLKAAGARSTEIAVLTHKQKSVPQACAPDYPALKTPDRYVYGFGLDVDGLWRNANGIFVAAPT</sequence>
<dbReference type="GO" id="GO:0005829">
    <property type="term" value="C:cytosol"/>
    <property type="evidence" value="ECO:0007669"/>
    <property type="project" value="TreeGrafter"/>
</dbReference>
<keyword evidence="5" id="KW-1185">Reference proteome</keyword>
<dbReference type="GO" id="GO:0046100">
    <property type="term" value="P:hypoxanthine metabolic process"/>
    <property type="evidence" value="ECO:0007669"/>
    <property type="project" value="TreeGrafter"/>
</dbReference>
<dbReference type="SUPFAM" id="SSF53271">
    <property type="entry name" value="PRTase-like"/>
    <property type="match status" value="1"/>
</dbReference>
<protein>
    <submittedName>
        <fullName evidence="4">Hypoxanthine-guanine phosphoribosyltransferase</fullName>
    </submittedName>
</protein>
<dbReference type="GO" id="GO:0006178">
    <property type="term" value="P:guanine salvage"/>
    <property type="evidence" value="ECO:0007669"/>
    <property type="project" value="TreeGrafter"/>
</dbReference>
<dbReference type="Pfam" id="PF00156">
    <property type="entry name" value="Pribosyltran"/>
    <property type="match status" value="1"/>
</dbReference>
<dbReference type="GO" id="GO:0032263">
    <property type="term" value="P:GMP salvage"/>
    <property type="evidence" value="ECO:0007669"/>
    <property type="project" value="TreeGrafter"/>
</dbReference>
<evidence type="ECO:0000313" key="4">
    <source>
        <dbReference type="EMBL" id="BBU69597.1"/>
    </source>
</evidence>
<proteinExistence type="predicted"/>
<dbReference type="NCBIfam" id="NF006605">
    <property type="entry name" value="PRK09162.1"/>
    <property type="match status" value="1"/>
</dbReference>
<name>A0A7R6QY55_9RHOO</name>
<dbReference type="CDD" id="cd06223">
    <property type="entry name" value="PRTases_typeI"/>
    <property type="match status" value="1"/>
</dbReference>
<dbReference type="Proteomes" id="UP000463961">
    <property type="component" value="Chromosome"/>
</dbReference>
<evidence type="ECO:0000256" key="2">
    <source>
        <dbReference type="ARBA" id="ARBA00049402"/>
    </source>
</evidence>
<reference evidence="5" key="1">
    <citation type="submission" date="2020-01" db="EMBL/GenBank/DDBJ databases">
        <title>Phosphoaccumulans saitamaens gen. nov., sp. nov., a polyphosphate accumulating bacterium isolated from surface river water.</title>
        <authorList>
            <person name="Watanabe K."/>
            <person name="Suda W."/>
        </authorList>
    </citation>
    <scope>NUCLEOTIDE SEQUENCE [LARGE SCALE GENOMIC DNA]</scope>
    <source>
        <strain evidence="5">ICHIAU1</strain>
    </source>
</reference>
<dbReference type="GO" id="GO:0032264">
    <property type="term" value="P:IMP salvage"/>
    <property type="evidence" value="ECO:0007669"/>
    <property type="project" value="TreeGrafter"/>
</dbReference>
<comment type="catalytic activity">
    <reaction evidence="2">
        <text>IMP + diphosphate = hypoxanthine + 5-phospho-alpha-D-ribose 1-diphosphate</text>
        <dbReference type="Rhea" id="RHEA:17973"/>
        <dbReference type="ChEBI" id="CHEBI:17368"/>
        <dbReference type="ChEBI" id="CHEBI:33019"/>
        <dbReference type="ChEBI" id="CHEBI:58017"/>
        <dbReference type="ChEBI" id="CHEBI:58053"/>
        <dbReference type="EC" id="2.4.2.8"/>
    </reaction>
    <physiologicalReaction direction="right-to-left" evidence="2">
        <dbReference type="Rhea" id="RHEA:17975"/>
    </physiologicalReaction>
</comment>
<dbReference type="GO" id="GO:0004422">
    <property type="term" value="F:hypoxanthine phosphoribosyltransferase activity"/>
    <property type="evidence" value="ECO:0007669"/>
    <property type="project" value="TreeGrafter"/>
</dbReference>
<evidence type="ECO:0000313" key="5">
    <source>
        <dbReference type="Proteomes" id="UP000463961"/>
    </source>
</evidence>
<evidence type="ECO:0000256" key="1">
    <source>
        <dbReference type="ARBA" id="ARBA00048811"/>
    </source>
</evidence>
<organism evidence="4 5">
    <name type="scientific">Fluviibacter phosphoraccumulans</name>
    <dbReference type="NCBI Taxonomy" id="1751046"/>
    <lineage>
        <taxon>Bacteria</taxon>
        <taxon>Pseudomonadati</taxon>
        <taxon>Pseudomonadota</taxon>
        <taxon>Betaproteobacteria</taxon>
        <taxon>Rhodocyclales</taxon>
        <taxon>Fluviibacteraceae</taxon>
        <taxon>Fluviibacter</taxon>
    </lineage>
</organism>
<accession>A0A7R6QY55</accession>
<evidence type="ECO:0000259" key="3">
    <source>
        <dbReference type="Pfam" id="PF00156"/>
    </source>
</evidence>
<keyword evidence="4" id="KW-0328">Glycosyltransferase</keyword>
<feature type="domain" description="Phosphoribosyltransferase" evidence="3">
    <location>
        <begin position="19"/>
        <end position="143"/>
    </location>
</feature>
<dbReference type="OrthoDB" id="9802824at2"/>
<dbReference type="EMBL" id="AP022345">
    <property type="protein sequence ID" value="BBU69597.1"/>
    <property type="molecule type" value="Genomic_DNA"/>
</dbReference>
<dbReference type="PANTHER" id="PTHR43340:SF1">
    <property type="entry name" value="HYPOXANTHINE PHOSPHORIBOSYLTRANSFERASE"/>
    <property type="match status" value="1"/>
</dbReference>
<dbReference type="InterPro" id="IPR000836">
    <property type="entry name" value="PRTase_dom"/>
</dbReference>
<dbReference type="GO" id="GO:0000287">
    <property type="term" value="F:magnesium ion binding"/>
    <property type="evidence" value="ECO:0007669"/>
    <property type="project" value="TreeGrafter"/>
</dbReference>
<dbReference type="PANTHER" id="PTHR43340">
    <property type="entry name" value="HYPOXANTHINE-GUANINE PHOSPHORIBOSYLTRANSFERASE"/>
    <property type="match status" value="1"/>
</dbReference>
<keyword evidence="4" id="KW-0808">Transferase</keyword>
<dbReference type="Gene3D" id="3.40.50.2020">
    <property type="match status" value="1"/>
</dbReference>
<comment type="catalytic activity">
    <reaction evidence="1">
        <text>GMP + diphosphate = guanine + 5-phospho-alpha-D-ribose 1-diphosphate</text>
        <dbReference type="Rhea" id="RHEA:25424"/>
        <dbReference type="ChEBI" id="CHEBI:16235"/>
        <dbReference type="ChEBI" id="CHEBI:33019"/>
        <dbReference type="ChEBI" id="CHEBI:58017"/>
        <dbReference type="ChEBI" id="CHEBI:58115"/>
        <dbReference type="EC" id="2.4.2.8"/>
    </reaction>
    <physiologicalReaction direction="right-to-left" evidence="1">
        <dbReference type="Rhea" id="RHEA:25426"/>
    </physiologicalReaction>
</comment>
<gene>
    <name evidence="4" type="ORF">ICHIAU1_18800</name>
</gene>
<dbReference type="InterPro" id="IPR050408">
    <property type="entry name" value="HGPRT"/>
</dbReference>